<feature type="compositionally biased region" description="Basic and acidic residues" evidence="1">
    <location>
        <begin position="178"/>
        <end position="193"/>
    </location>
</feature>
<feature type="compositionally biased region" description="Polar residues" evidence="1">
    <location>
        <begin position="92"/>
        <end position="129"/>
    </location>
</feature>
<dbReference type="Proteomes" id="UP001153636">
    <property type="component" value="Chromosome 15"/>
</dbReference>
<proteinExistence type="predicted"/>
<evidence type="ECO:0000256" key="1">
    <source>
        <dbReference type="SAM" id="MobiDB-lite"/>
    </source>
</evidence>
<organism evidence="2 3">
    <name type="scientific">Psylliodes chrysocephalus</name>
    <dbReference type="NCBI Taxonomy" id="3402493"/>
    <lineage>
        <taxon>Eukaryota</taxon>
        <taxon>Metazoa</taxon>
        <taxon>Ecdysozoa</taxon>
        <taxon>Arthropoda</taxon>
        <taxon>Hexapoda</taxon>
        <taxon>Insecta</taxon>
        <taxon>Pterygota</taxon>
        <taxon>Neoptera</taxon>
        <taxon>Endopterygota</taxon>
        <taxon>Coleoptera</taxon>
        <taxon>Polyphaga</taxon>
        <taxon>Cucujiformia</taxon>
        <taxon>Chrysomeloidea</taxon>
        <taxon>Chrysomelidae</taxon>
        <taxon>Galerucinae</taxon>
        <taxon>Alticini</taxon>
        <taxon>Psylliodes</taxon>
    </lineage>
</organism>
<sequence>MEDTEELKNISKIQTSEQFKAKTKLQSTFTVSKDTLIGLTTDNTKPGISCTKQREPLSKNSPKRPLNDPQTLLEEVYGDLNDSSSSDESMDTTIKSNEAGPQTDNSTENANSTLENPVPVNTGTKQQASDHGPGKITENTQKSMENAHESMEKVPKSSENTQIPENSDLNTPLLSRSASEDKSDDYVDADDHTSTNQETNTTRSTEGVNHPNPQDLPTQGTFQNI</sequence>
<protein>
    <submittedName>
        <fullName evidence="2">Uncharacterized protein</fullName>
    </submittedName>
</protein>
<gene>
    <name evidence="2" type="ORF">PSYICH_LOCUS4814</name>
</gene>
<reference evidence="2" key="1">
    <citation type="submission" date="2022-01" db="EMBL/GenBank/DDBJ databases">
        <authorList>
            <person name="King R."/>
        </authorList>
    </citation>
    <scope>NUCLEOTIDE SEQUENCE</scope>
</reference>
<keyword evidence="3" id="KW-1185">Reference proteome</keyword>
<feature type="compositionally biased region" description="Basic and acidic residues" evidence="1">
    <location>
        <begin position="145"/>
        <end position="156"/>
    </location>
</feature>
<accession>A0A9P0GBR4</accession>
<feature type="compositionally biased region" description="Polar residues" evidence="1">
    <location>
        <begin position="194"/>
        <end position="225"/>
    </location>
</feature>
<feature type="compositionally biased region" description="Polar residues" evidence="1">
    <location>
        <begin position="157"/>
        <end position="177"/>
    </location>
</feature>
<feature type="region of interest" description="Disordered" evidence="1">
    <location>
        <begin position="38"/>
        <end position="225"/>
    </location>
</feature>
<dbReference type="EMBL" id="OV651827">
    <property type="protein sequence ID" value="CAH1103777.1"/>
    <property type="molecule type" value="Genomic_DNA"/>
</dbReference>
<evidence type="ECO:0000313" key="3">
    <source>
        <dbReference type="Proteomes" id="UP001153636"/>
    </source>
</evidence>
<evidence type="ECO:0000313" key="2">
    <source>
        <dbReference type="EMBL" id="CAH1103777.1"/>
    </source>
</evidence>
<dbReference type="AlphaFoldDB" id="A0A9P0GBR4"/>
<name>A0A9P0GBR4_9CUCU</name>